<reference evidence="4" key="1">
    <citation type="journal article" date="2019" name="Int. J. Syst. Evol. Microbiol.">
        <title>The Global Catalogue of Microorganisms (GCM) 10K type strain sequencing project: providing services to taxonomists for standard genome sequencing and annotation.</title>
        <authorList>
            <consortium name="The Broad Institute Genomics Platform"/>
            <consortium name="The Broad Institute Genome Sequencing Center for Infectious Disease"/>
            <person name="Wu L."/>
            <person name="Ma J."/>
        </authorList>
    </citation>
    <scope>NUCLEOTIDE SEQUENCE [LARGE SCALE GENOMIC DNA]</scope>
    <source>
        <strain evidence="4">KCTC 42911</strain>
    </source>
</reference>
<name>A0ABV7TN59_9RHOB</name>
<dbReference type="GO" id="GO:0016740">
    <property type="term" value="F:transferase activity"/>
    <property type="evidence" value="ECO:0007669"/>
    <property type="project" value="UniProtKB-KW"/>
</dbReference>
<sequence>MTSIPVILLAAGTSSRMGGKDKLLQPVDGIPLLRRTALRALSAGPLWVALPPSPHPRFEALAGLDLNTVAVPDRQEGMNASLRRAIAALPVHCHAAMVLLADLPDLTAEDLTKVLNVADQDREHLIWRGTTDDGAPGHPVIFHSELFPELLALTGDGGAQSVVERHRDATCFVPLAGKRARLDLDTPEAWESWQKSRS</sequence>
<dbReference type="RefSeq" id="WP_386737246.1">
    <property type="nucleotide sequence ID" value="NZ_JBHRXI010000025.1"/>
</dbReference>
<dbReference type="SUPFAM" id="SSF53448">
    <property type="entry name" value="Nucleotide-diphospho-sugar transferases"/>
    <property type="match status" value="1"/>
</dbReference>
<dbReference type="InterPro" id="IPR025877">
    <property type="entry name" value="MobA-like_NTP_Trfase"/>
</dbReference>
<dbReference type="CDD" id="cd04182">
    <property type="entry name" value="GT_2_like_f"/>
    <property type="match status" value="1"/>
</dbReference>
<dbReference type="InterPro" id="IPR029044">
    <property type="entry name" value="Nucleotide-diphossugar_trans"/>
</dbReference>
<dbReference type="Gene3D" id="3.90.550.10">
    <property type="entry name" value="Spore Coat Polysaccharide Biosynthesis Protein SpsA, Chain A"/>
    <property type="match status" value="1"/>
</dbReference>
<organism evidence="3 4">
    <name type="scientific">Lutimaribacter marinistellae</name>
    <dbReference type="NCBI Taxonomy" id="1820329"/>
    <lineage>
        <taxon>Bacteria</taxon>
        <taxon>Pseudomonadati</taxon>
        <taxon>Pseudomonadota</taxon>
        <taxon>Alphaproteobacteria</taxon>
        <taxon>Rhodobacterales</taxon>
        <taxon>Roseobacteraceae</taxon>
        <taxon>Lutimaribacter</taxon>
    </lineage>
</organism>
<proteinExistence type="predicted"/>
<protein>
    <submittedName>
        <fullName evidence="3">NTP transferase domain-containing protein</fullName>
    </submittedName>
</protein>
<feature type="domain" description="MobA-like NTP transferase" evidence="2">
    <location>
        <begin position="6"/>
        <end position="167"/>
    </location>
</feature>
<dbReference type="Pfam" id="PF12804">
    <property type="entry name" value="NTP_transf_3"/>
    <property type="match status" value="1"/>
</dbReference>
<keyword evidence="4" id="KW-1185">Reference proteome</keyword>
<keyword evidence="3" id="KW-0808">Transferase</keyword>
<dbReference type="Proteomes" id="UP001595629">
    <property type="component" value="Unassembled WGS sequence"/>
</dbReference>
<dbReference type="EMBL" id="JBHRXI010000025">
    <property type="protein sequence ID" value="MFC3615969.1"/>
    <property type="molecule type" value="Genomic_DNA"/>
</dbReference>
<gene>
    <name evidence="3" type="ORF">ACFORG_19625</name>
</gene>
<evidence type="ECO:0000256" key="1">
    <source>
        <dbReference type="ARBA" id="ARBA00022842"/>
    </source>
</evidence>
<comment type="caution">
    <text evidence="3">The sequence shown here is derived from an EMBL/GenBank/DDBJ whole genome shotgun (WGS) entry which is preliminary data.</text>
</comment>
<evidence type="ECO:0000259" key="2">
    <source>
        <dbReference type="Pfam" id="PF12804"/>
    </source>
</evidence>
<dbReference type="PANTHER" id="PTHR43777:SF1">
    <property type="entry name" value="MOLYBDENUM COFACTOR CYTIDYLYLTRANSFERASE"/>
    <property type="match status" value="1"/>
</dbReference>
<dbReference type="PANTHER" id="PTHR43777">
    <property type="entry name" value="MOLYBDENUM COFACTOR CYTIDYLYLTRANSFERASE"/>
    <property type="match status" value="1"/>
</dbReference>
<keyword evidence="1" id="KW-0460">Magnesium</keyword>
<evidence type="ECO:0000313" key="3">
    <source>
        <dbReference type="EMBL" id="MFC3615969.1"/>
    </source>
</evidence>
<evidence type="ECO:0000313" key="4">
    <source>
        <dbReference type="Proteomes" id="UP001595629"/>
    </source>
</evidence>
<accession>A0ABV7TN59</accession>